<dbReference type="InterPro" id="IPR036291">
    <property type="entry name" value="NAD(P)-bd_dom_sf"/>
</dbReference>
<protein>
    <recommendedName>
        <fullName evidence="3">Glutamate/phenylalanine/leucine/valine dehydrogenase C-terminal domain-containing protein</fullName>
    </recommendedName>
</protein>
<dbReference type="SUPFAM" id="SSF51735">
    <property type="entry name" value="NAD(P)-binding Rossmann-fold domains"/>
    <property type="match status" value="1"/>
</dbReference>
<evidence type="ECO:0000313" key="1">
    <source>
        <dbReference type="EMBL" id="GAA3394544.1"/>
    </source>
</evidence>
<evidence type="ECO:0008006" key="3">
    <source>
        <dbReference type="Google" id="ProtNLM"/>
    </source>
</evidence>
<name>A0ABP6T7M7_9ACTN</name>
<dbReference type="Proteomes" id="UP001501676">
    <property type="component" value="Unassembled WGS sequence"/>
</dbReference>
<reference evidence="2" key="1">
    <citation type="journal article" date="2019" name="Int. J. Syst. Evol. Microbiol.">
        <title>The Global Catalogue of Microorganisms (GCM) 10K type strain sequencing project: providing services to taxonomists for standard genome sequencing and annotation.</title>
        <authorList>
            <consortium name="The Broad Institute Genomics Platform"/>
            <consortium name="The Broad Institute Genome Sequencing Center for Infectious Disease"/>
            <person name="Wu L."/>
            <person name="Ma J."/>
        </authorList>
    </citation>
    <scope>NUCLEOTIDE SEQUENCE [LARGE SCALE GENOMIC DNA]</scope>
    <source>
        <strain evidence="2">JCM 9458</strain>
    </source>
</reference>
<gene>
    <name evidence="1" type="ORF">GCM10020369_64380</name>
</gene>
<proteinExistence type="predicted"/>
<evidence type="ECO:0000313" key="2">
    <source>
        <dbReference type="Proteomes" id="UP001501676"/>
    </source>
</evidence>
<keyword evidence="2" id="KW-1185">Reference proteome</keyword>
<sequence>MLRGSWPLSGASAAEHRPLNRDLAIGPLRPAAGAPPRWPVAPCALGGAHPGIDELLADRGMLYAPDYVVNSGGVTQVADEIEGSAFAWA</sequence>
<comment type="caution">
    <text evidence="1">The sequence shown here is derived from an EMBL/GenBank/DDBJ whole genome shotgun (WGS) entry which is preliminary data.</text>
</comment>
<dbReference type="Gene3D" id="3.40.50.720">
    <property type="entry name" value="NAD(P)-binding Rossmann-like Domain"/>
    <property type="match status" value="1"/>
</dbReference>
<accession>A0ABP6T7M7</accession>
<organism evidence="1 2">
    <name type="scientific">Cryptosporangium minutisporangium</name>
    <dbReference type="NCBI Taxonomy" id="113569"/>
    <lineage>
        <taxon>Bacteria</taxon>
        <taxon>Bacillati</taxon>
        <taxon>Actinomycetota</taxon>
        <taxon>Actinomycetes</taxon>
        <taxon>Cryptosporangiales</taxon>
        <taxon>Cryptosporangiaceae</taxon>
        <taxon>Cryptosporangium</taxon>
    </lineage>
</organism>
<dbReference type="EMBL" id="BAAAYN010000044">
    <property type="protein sequence ID" value="GAA3394544.1"/>
    <property type="molecule type" value="Genomic_DNA"/>
</dbReference>